<proteinExistence type="predicted"/>
<feature type="region of interest" description="Disordered" evidence="1">
    <location>
        <begin position="26"/>
        <end position="51"/>
    </location>
</feature>
<dbReference type="PROSITE" id="PS51257">
    <property type="entry name" value="PROKAR_LIPOPROTEIN"/>
    <property type="match status" value="1"/>
</dbReference>
<dbReference type="RefSeq" id="WP_081150385.1">
    <property type="nucleotide sequence ID" value="NZ_LVYD01000055.1"/>
</dbReference>
<protein>
    <recommendedName>
        <fullName evidence="4">Lipoprotein</fullName>
    </recommendedName>
</protein>
<evidence type="ECO:0000313" key="3">
    <source>
        <dbReference type="Proteomes" id="UP000192796"/>
    </source>
</evidence>
<dbReference type="EMBL" id="LVYD01000055">
    <property type="protein sequence ID" value="OQP61891.1"/>
    <property type="molecule type" value="Genomic_DNA"/>
</dbReference>
<dbReference type="STRING" id="1703345.A3860_30985"/>
<sequence>MHKLFLITIVALLFSCQNATKPQPVTVIDSSQKTPPRDTLSPNEVMTDEEQEQKRMAYEKQDNTYRIRESIILDHALTYANRNKNLHSFQHEFRMTPQDSSGIVTTQMIFGHLFAQNKKHLLIRRISSTQTFCSIYLLENENFKKVCEQEQIGSTHDEDSIKDVNGDQYKDFLVHWYPYSDCCRRHIVNVFLYKPNTGSFSRKFEFINPTFFPEEKIVRGLEFGKPGKIGLYKYKWNELTVDTLEFVYPDLNNPGKFIKTKTQTKNPTADDGTVLNGLPAEYKRIESIDWFLHY</sequence>
<feature type="compositionally biased region" description="Polar residues" evidence="1">
    <location>
        <begin position="26"/>
        <end position="44"/>
    </location>
</feature>
<dbReference type="OrthoDB" id="680081at2"/>
<gene>
    <name evidence="2" type="ORF">A3860_30985</name>
</gene>
<accession>A0A1V9FU87</accession>
<dbReference type="AlphaFoldDB" id="A0A1V9FU87"/>
<name>A0A1V9FU87_9BACT</name>
<organism evidence="2 3">
    <name type="scientific">Niastella vici</name>
    <dbReference type="NCBI Taxonomy" id="1703345"/>
    <lineage>
        <taxon>Bacteria</taxon>
        <taxon>Pseudomonadati</taxon>
        <taxon>Bacteroidota</taxon>
        <taxon>Chitinophagia</taxon>
        <taxon>Chitinophagales</taxon>
        <taxon>Chitinophagaceae</taxon>
        <taxon>Niastella</taxon>
    </lineage>
</organism>
<dbReference type="Proteomes" id="UP000192796">
    <property type="component" value="Unassembled WGS sequence"/>
</dbReference>
<evidence type="ECO:0008006" key="4">
    <source>
        <dbReference type="Google" id="ProtNLM"/>
    </source>
</evidence>
<evidence type="ECO:0000256" key="1">
    <source>
        <dbReference type="SAM" id="MobiDB-lite"/>
    </source>
</evidence>
<comment type="caution">
    <text evidence="2">The sequence shown here is derived from an EMBL/GenBank/DDBJ whole genome shotgun (WGS) entry which is preliminary data.</text>
</comment>
<keyword evidence="3" id="KW-1185">Reference proteome</keyword>
<reference evidence="2 3" key="1">
    <citation type="submission" date="2016-03" db="EMBL/GenBank/DDBJ databases">
        <title>Niastella vici sp. nov., isolated from farmland soil.</title>
        <authorList>
            <person name="Chen L."/>
            <person name="Wang D."/>
            <person name="Yang S."/>
            <person name="Wang G."/>
        </authorList>
    </citation>
    <scope>NUCLEOTIDE SEQUENCE [LARGE SCALE GENOMIC DNA]</scope>
    <source>
        <strain evidence="2 3">DJ57</strain>
    </source>
</reference>
<evidence type="ECO:0000313" key="2">
    <source>
        <dbReference type="EMBL" id="OQP61891.1"/>
    </source>
</evidence>